<dbReference type="Proteomes" id="UP001260773">
    <property type="component" value="Unassembled WGS sequence"/>
</dbReference>
<reference evidence="1" key="1">
    <citation type="submission" date="2023-03" db="EMBL/GenBank/DDBJ databases">
        <authorList>
            <person name="Shen W."/>
            <person name="Cai J."/>
        </authorList>
    </citation>
    <scope>NUCLEOTIDE SEQUENCE</scope>
    <source>
        <strain evidence="1">P33-2</strain>
    </source>
</reference>
<name>A0AAW8RXW0_ENTAV</name>
<dbReference type="RefSeq" id="WP_376712995.1">
    <property type="nucleotide sequence ID" value="NZ_JARPWH010000067.1"/>
</dbReference>
<dbReference type="AlphaFoldDB" id="A0AAW8RXW0"/>
<evidence type="ECO:0000313" key="1">
    <source>
        <dbReference type="EMBL" id="MDT2403830.1"/>
    </source>
</evidence>
<accession>A0AAW8RXW0</accession>
<comment type="caution">
    <text evidence="1">The sequence shown here is derived from an EMBL/GenBank/DDBJ whole genome shotgun (WGS) entry which is preliminary data.</text>
</comment>
<protein>
    <submittedName>
        <fullName evidence="1">Uncharacterized protein</fullName>
    </submittedName>
</protein>
<organism evidence="1 2">
    <name type="scientific">Enterococcus avium</name>
    <name type="common">Streptococcus avium</name>
    <dbReference type="NCBI Taxonomy" id="33945"/>
    <lineage>
        <taxon>Bacteria</taxon>
        <taxon>Bacillati</taxon>
        <taxon>Bacillota</taxon>
        <taxon>Bacilli</taxon>
        <taxon>Lactobacillales</taxon>
        <taxon>Enterococcaceae</taxon>
        <taxon>Enterococcus</taxon>
    </lineage>
</organism>
<evidence type="ECO:0000313" key="2">
    <source>
        <dbReference type="Proteomes" id="UP001260773"/>
    </source>
</evidence>
<proteinExistence type="predicted"/>
<sequence>MNIPFVVETVLHDGLLKYKFKNSKIRSITTKPGKSKGAIFAYRSKKSMIGGRGVVLTSEEAIHENQDTFTHWTPNVYRYGTYADENRSYTKGHSENNLRQMVLLQSFKSTIK</sequence>
<dbReference type="EMBL" id="JARPWH010000067">
    <property type="protein sequence ID" value="MDT2403830.1"/>
    <property type="molecule type" value="Genomic_DNA"/>
</dbReference>
<gene>
    <name evidence="1" type="ORF">P7D43_15785</name>
</gene>